<evidence type="ECO:0000256" key="1">
    <source>
        <dbReference type="ARBA" id="ARBA00004651"/>
    </source>
</evidence>
<feature type="transmembrane region" description="Helical" evidence="8">
    <location>
        <begin position="166"/>
        <end position="195"/>
    </location>
</feature>
<evidence type="ECO:0000256" key="8">
    <source>
        <dbReference type="SAM" id="Phobius"/>
    </source>
</evidence>
<dbReference type="InterPro" id="IPR050297">
    <property type="entry name" value="LipidA_mod_glycosyltrf_83"/>
</dbReference>
<dbReference type="RefSeq" id="WP_230841745.1">
    <property type="nucleotide sequence ID" value="NZ_CP063845.1"/>
</dbReference>
<evidence type="ECO:0000256" key="5">
    <source>
        <dbReference type="ARBA" id="ARBA00022692"/>
    </source>
</evidence>
<feature type="transmembrane region" description="Helical" evidence="8">
    <location>
        <begin position="207"/>
        <end position="227"/>
    </location>
</feature>
<sequence>MARTILPNWKDVAAIVGLALVWCLLALLVNPVGDFPLNDDWAYAKAVQSILDKGDLQLTDWAPASQIAQVLWGSLFCLPAGFSFTALRFSTLVLAWVGAASTYALGRELGAGPLLALLGALLLTANPIYVDLAFTFMTDVPFYAFCTPAIWLFVRGIRTGANRSIVLGTLLAGAAVLTRQFALALPLAFAAGYLVKHGLRVGSLLKAALPAIVVVTCLAFYQGWLAATGRLPQTYSEQAGELVRMLLSAEGLGRSVRSLAQAALYVGLFLVPWLMVATAGRWRQLAGRQKWFAAGAGGVFAAAMVAIAAAGRTSLRDALIPQIFGGVLYDCGAGFPILKDTFTLWLPHIPTAPVGLWLAITALAAVGAGLMVFVAVSHSRGERWRVAFAWVGIALYFVLIAPRTASYDRYLLYFFPLVMIFALAPPPRAVPNSLFAIALVLILGYGAFAAASAHDYLAWNRVRWQVLRTAMAEGRLSPDNTDGGFEFNGWYLYDSKYRAQPGKSWWWVDRDEFVFAFGPIDGYALYERHRVERWMPVGVQEVFILRRSGR</sequence>
<evidence type="ECO:0000256" key="6">
    <source>
        <dbReference type="ARBA" id="ARBA00022989"/>
    </source>
</evidence>
<keyword evidence="3" id="KW-0328">Glycosyltransferase</keyword>
<evidence type="ECO:0000256" key="7">
    <source>
        <dbReference type="ARBA" id="ARBA00023136"/>
    </source>
</evidence>
<organism evidence="10 11">
    <name type="scientific">Gloeobacter morelensis MG652769</name>
    <dbReference type="NCBI Taxonomy" id="2781736"/>
    <lineage>
        <taxon>Bacteria</taxon>
        <taxon>Bacillati</taxon>
        <taxon>Cyanobacteriota</taxon>
        <taxon>Cyanophyceae</taxon>
        <taxon>Gloeobacterales</taxon>
        <taxon>Gloeobacteraceae</taxon>
        <taxon>Gloeobacter</taxon>
        <taxon>Gloeobacter morelensis</taxon>
    </lineage>
</organism>
<name>A0ABY3PM18_9CYAN</name>
<proteinExistence type="predicted"/>
<feature type="transmembrane region" description="Helical" evidence="8">
    <location>
        <begin position="318"/>
        <end position="338"/>
    </location>
</feature>
<keyword evidence="4" id="KW-0808">Transferase</keyword>
<dbReference type="PANTHER" id="PTHR33908:SF11">
    <property type="entry name" value="MEMBRANE PROTEIN"/>
    <property type="match status" value="1"/>
</dbReference>
<feature type="transmembrane region" description="Helical" evidence="8">
    <location>
        <begin position="291"/>
        <end position="311"/>
    </location>
</feature>
<feature type="transmembrane region" description="Helical" evidence="8">
    <location>
        <begin position="434"/>
        <end position="453"/>
    </location>
</feature>
<dbReference type="PANTHER" id="PTHR33908">
    <property type="entry name" value="MANNOSYLTRANSFERASE YKCB-RELATED"/>
    <property type="match status" value="1"/>
</dbReference>
<keyword evidence="2" id="KW-1003">Cell membrane</keyword>
<comment type="subcellular location">
    <subcellularLocation>
        <location evidence="1">Cell membrane</location>
        <topology evidence="1">Multi-pass membrane protein</topology>
    </subcellularLocation>
</comment>
<feature type="transmembrane region" description="Helical" evidence="8">
    <location>
        <begin position="12"/>
        <end position="33"/>
    </location>
</feature>
<evidence type="ECO:0000259" key="9">
    <source>
        <dbReference type="Pfam" id="PF13231"/>
    </source>
</evidence>
<dbReference type="EMBL" id="CP063845">
    <property type="protein sequence ID" value="UFP94692.1"/>
    <property type="molecule type" value="Genomic_DNA"/>
</dbReference>
<evidence type="ECO:0000256" key="3">
    <source>
        <dbReference type="ARBA" id="ARBA00022676"/>
    </source>
</evidence>
<feature type="transmembrane region" description="Helical" evidence="8">
    <location>
        <begin position="109"/>
        <end position="130"/>
    </location>
</feature>
<evidence type="ECO:0000313" key="11">
    <source>
        <dbReference type="Proteomes" id="UP001054846"/>
    </source>
</evidence>
<accession>A0ABY3PM18</accession>
<keyword evidence="11" id="KW-1185">Reference proteome</keyword>
<dbReference type="InterPro" id="IPR038731">
    <property type="entry name" value="RgtA/B/C-like"/>
</dbReference>
<keyword evidence="6 8" id="KW-1133">Transmembrane helix</keyword>
<protein>
    <submittedName>
        <fullName evidence="10">Glycosyltransferase family 39 protein</fullName>
    </submittedName>
</protein>
<keyword evidence="5 8" id="KW-0812">Transmembrane</keyword>
<feature type="transmembrane region" description="Helical" evidence="8">
    <location>
        <begin position="136"/>
        <end position="154"/>
    </location>
</feature>
<dbReference type="Proteomes" id="UP001054846">
    <property type="component" value="Chromosome"/>
</dbReference>
<gene>
    <name evidence="10" type="ORF">ISF26_00070</name>
</gene>
<evidence type="ECO:0000313" key="10">
    <source>
        <dbReference type="EMBL" id="UFP94692.1"/>
    </source>
</evidence>
<feature type="domain" description="Glycosyltransferase RgtA/B/C/D-like" evidence="9">
    <location>
        <begin position="80"/>
        <end position="221"/>
    </location>
</feature>
<feature type="transmembrane region" description="Helical" evidence="8">
    <location>
        <begin position="354"/>
        <end position="374"/>
    </location>
</feature>
<keyword evidence="7 8" id="KW-0472">Membrane</keyword>
<reference evidence="10 11" key="1">
    <citation type="journal article" date="2021" name="Genome Biol. Evol.">
        <title>Complete Genome Sequencing of a Novel Gloeobacter Species from a Waterfall Cave in Mexico.</title>
        <authorList>
            <person name="Saw J.H."/>
            <person name="Cardona T."/>
            <person name="Montejano G."/>
        </authorList>
    </citation>
    <scope>NUCLEOTIDE SEQUENCE [LARGE SCALE GENOMIC DNA]</scope>
    <source>
        <strain evidence="10">MG652769</strain>
    </source>
</reference>
<dbReference type="Pfam" id="PF13231">
    <property type="entry name" value="PMT_2"/>
    <property type="match status" value="1"/>
</dbReference>
<feature type="transmembrane region" description="Helical" evidence="8">
    <location>
        <begin position="70"/>
        <end position="97"/>
    </location>
</feature>
<evidence type="ECO:0000256" key="4">
    <source>
        <dbReference type="ARBA" id="ARBA00022679"/>
    </source>
</evidence>
<feature type="transmembrane region" description="Helical" evidence="8">
    <location>
        <begin position="386"/>
        <end position="404"/>
    </location>
</feature>
<evidence type="ECO:0000256" key="2">
    <source>
        <dbReference type="ARBA" id="ARBA00022475"/>
    </source>
</evidence>
<feature type="transmembrane region" description="Helical" evidence="8">
    <location>
        <begin position="262"/>
        <end position="279"/>
    </location>
</feature>